<sequence>MSKVKMLPLDDLMEQIIISAERYALGRMTYSVRDTVAFILPLVPSLTTQTLRVLEMDFQRIESENERRSDDFAGMDFDLWGMEQDKEQWFRLRKSVKSGLERRNKDET</sequence>
<organism evidence="1">
    <name type="scientific">Myoviridae sp. ctAca11</name>
    <dbReference type="NCBI Taxonomy" id="2825043"/>
    <lineage>
        <taxon>Viruses</taxon>
        <taxon>Duplodnaviria</taxon>
        <taxon>Heunggongvirae</taxon>
        <taxon>Uroviricota</taxon>
        <taxon>Caudoviricetes</taxon>
    </lineage>
</organism>
<reference evidence="1" key="1">
    <citation type="journal article" date="2021" name="Proc. Natl. Acad. Sci. U.S.A.">
        <title>A Catalog of Tens of Thousands of Viruses from Human Metagenomes Reveals Hidden Associations with Chronic Diseases.</title>
        <authorList>
            <person name="Tisza M.J."/>
            <person name="Buck C.B."/>
        </authorList>
    </citation>
    <scope>NUCLEOTIDE SEQUENCE</scope>
    <source>
        <strain evidence="1">CtAca11</strain>
    </source>
</reference>
<dbReference type="EMBL" id="BK015590">
    <property type="protein sequence ID" value="DAE14686.1"/>
    <property type="molecule type" value="Genomic_DNA"/>
</dbReference>
<proteinExistence type="predicted"/>
<protein>
    <submittedName>
        <fullName evidence="1">Uncharacterized protein</fullName>
    </submittedName>
</protein>
<name>A0A8S5Q5S1_9CAUD</name>
<evidence type="ECO:0000313" key="1">
    <source>
        <dbReference type="EMBL" id="DAE14686.1"/>
    </source>
</evidence>
<accession>A0A8S5Q5S1</accession>